<feature type="transmembrane region" description="Helical" evidence="9">
    <location>
        <begin position="20"/>
        <end position="44"/>
    </location>
</feature>
<feature type="transmembrane region" description="Helical" evidence="9">
    <location>
        <begin position="154"/>
        <end position="175"/>
    </location>
</feature>
<dbReference type="Pfam" id="PF01545">
    <property type="entry name" value="Cation_efflux"/>
    <property type="match status" value="1"/>
</dbReference>
<comment type="similarity">
    <text evidence="2">Belongs to the cation diffusion facilitator (CDF) transporter (TC 2.A.4) family. SLC30A subfamily.</text>
</comment>
<keyword evidence="5" id="KW-0864">Zinc transport</keyword>
<organism evidence="12 13">
    <name type="scientific">Falsiroseomonas frigidaquae</name>
    <dbReference type="NCBI Taxonomy" id="487318"/>
    <lineage>
        <taxon>Bacteria</taxon>
        <taxon>Pseudomonadati</taxon>
        <taxon>Pseudomonadota</taxon>
        <taxon>Alphaproteobacteria</taxon>
        <taxon>Acetobacterales</taxon>
        <taxon>Roseomonadaceae</taxon>
        <taxon>Falsiroseomonas</taxon>
    </lineage>
</organism>
<feature type="transmembrane region" description="Helical" evidence="9">
    <location>
        <begin position="88"/>
        <end position="106"/>
    </location>
</feature>
<evidence type="ECO:0000256" key="1">
    <source>
        <dbReference type="ARBA" id="ARBA00004141"/>
    </source>
</evidence>
<evidence type="ECO:0000256" key="7">
    <source>
        <dbReference type="ARBA" id="ARBA00023065"/>
    </source>
</evidence>
<accession>A0ABX1F8B8</accession>
<comment type="subcellular location">
    <subcellularLocation>
        <location evidence="1">Membrane</location>
        <topology evidence="1">Multi-pass membrane protein</topology>
    </subcellularLocation>
</comment>
<feature type="domain" description="Cation efflux protein transmembrane" evidence="10">
    <location>
        <begin position="23"/>
        <end position="210"/>
    </location>
</feature>
<evidence type="ECO:0000313" key="13">
    <source>
        <dbReference type="Proteomes" id="UP000765160"/>
    </source>
</evidence>
<evidence type="ECO:0000259" key="10">
    <source>
        <dbReference type="Pfam" id="PF01545"/>
    </source>
</evidence>
<dbReference type="Gene3D" id="3.30.70.1350">
    <property type="entry name" value="Cation efflux protein, cytoplasmic domain"/>
    <property type="match status" value="1"/>
</dbReference>
<evidence type="ECO:0000256" key="6">
    <source>
        <dbReference type="ARBA" id="ARBA00022989"/>
    </source>
</evidence>
<feature type="transmembrane region" description="Helical" evidence="9">
    <location>
        <begin position="118"/>
        <end position="142"/>
    </location>
</feature>
<dbReference type="PANTHER" id="PTHR11562">
    <property type="entry name" value="CATION EFFLUX PROTEIN/ ZINC TRANSPORTER"/>
    <property type="match status" value="1"/>
</dbReference>
<evidence type="ECO:0000313" key="12">
    <source>
        <dbReference type="EMBL" id="NKE48547.1"/>
    </source>
</evidence>
<dbReference type="Pfam" id="PF16916">
    <property type="entry name" value="ZT_dimer"/>
    <property type="match status" value="1"/>
</dbReference>
<comment type="caution">
    <text evidence="12">The sequence shown here is derived from an EMBL/GenBank/DDBJ whole genome shotgun (WGS) entry which is preliminary data.</text>
</comment>
<gene>
    <name evidence="12" type="ORF">HB662_27515</name>
</gene>
<evidence type="ECO:0000256" key="8">
    <source>
        <dbReference type="ARBA" id="ARBA00023136"/>
    </source>
</evidence>
<dbReference type="SUPFAM" id="SSF160240">
    <property type="entry name" value="Cation efflux protein cytoplasmic domain-like"/>
    <property type="match status" value="1"/>
</dbReference>
<dbReference type="InterPro" id="IPR027469">
    <property type="entry name" value="Cation_efflux_TMD_sf"/>
</dbReference>
<keyword evidence="6 9" id="KW-1133">Transmembrane helix</keyword>
<evidence type="ECO:0000256" key="9">
    <source>
        <dbReference type="SAM" id="Phobius"/>
    </source>
</evidence>
<sequence length="304" mass="33153">MHAHGHAEQSKNPGGKGKRLLGALALNVGITVAQVVGGLVSGSLSLLADAAHNASDAASLGISYAAWRISKRKPDRRRTFGYARAETVGALINLTTLFVIAIYLAYEAVSRLLDPPQVGGWTMVIVGAIAFVEDAISAWLLWKDRGSLNIKSAFLHMFADTLATVGVIVGGVLILLYDIAWVDPLITAAISVYIFIHAWHEIRKAIAVLMESAPKDFDYERLEAELRGMEGVKDVHHLHVWQPDEERIALEAHVAVTESDLAAADALRRRIQQRLRENFGVEHATLQLEPADAIRHDRSLVGQG</sequence>
<dbReference type="PANTHER" id="PTHR11562:SF17">
    <property type="entry name" value="RE54080P-RELATED"/>
    <property type="match status" value="1"/>
</dbReference>
<dbReference type="Proteomes" id="UP000765160">
    <property type="component" value="Unassembled WGS sequence"/>
</dbReference>
<dbReference type="InterPro" id="IPR036837">
    <property type="entry name" value="Cation_efflux_CTD_sf"/>
</dbReference>
<dbReference type="InterPro" id="IPR050681">
    <property type="entry name" value="CDF/SLC30A"/>
</dbReference>
<proteinExistence type="inferred from homology"/>
<dbReference type="InterPro" id="IPR027470">
    <property type="entry name" value="Cation_efflux_CTD"/>
</dbReference>
<feature type="domain" description="Cation efflux protein cytoplasmic" evidence="11">
    <location>
        <begin position="214"/>
        <end position="290"/>
    </location>
</feature>
<evidence type="ECO:0000259" key="11">
    <source>
        <dbReference type="Pfam" id="PF16916"/>
    </source>
</evidence>
<keyword evidence="5" id="KW-0862">Zinc</keyword>
<name>A0ABX1F8B8_9PROT</name>
<keyword evidence="13" id="KW-1185">Reference proteome</keyword>
<reference evidence="12 13" key="1">
    <citation type="submission" date="2020-03" db="EMBL/GenBank/DDBJ databases">
        <title>Roseomonas selenitidurans sp. nov. isolated from soil.</title>
        <authorList>
            <person name="Liu H."/>
        </authorList>
    </citation>
    <scope>NUCLEOTIDE SEQUENCE [LARGE SCALE GENOMIC DNA]</scope>
    <source>
        <strain evidence="12 13">JCM 15073</strain>
    </source>
</reference>
<dbReference type="SUPFAM" id="SSF161111">
    <property type="entry name" value="Cation efflux protein transmembrane domain-like"/>
    <property type="match status" value="1"/>
</dbReference>
<evidence type="ECO:0000256" key="3">
    <source>
        <dbReference type="ARBA" id="ARBA00022448"/>
    </source>
</evidence>
<feature type="transmembrane region" description="Helical" evidence="9">
    <location>
        <begin position="181"/>
        <end position="200"/>
    </location>
</feature>
<keyword evidence="3" id="KW-0813">Transport</keyword>
<dbReference type="InterPro" id="IPR002524">
    <property type="entry name" value="Cation_efflux"/>
</dbReference>
<evidence type="ECO:0000256" key="4">
    <source>
        <dbReference type="ARBA" id="ARBA00022692"/>
    </source>
</evidence>
<protein>
    <submittedName>
        <fullName evidence="12">Cation transporter</fullName>
    </submittedName>
</protein>
<dbReference type="NCBIfam" id="TIGR01297">
    <property type="entry name" value="CDF"/>
    <property type="match status" value="1"/>
</dbReference>
<dbReference type="EMBL" id="JAAVTX010000010">
    <property type="protein sequence ID" value="NKE48547.1"/>
    <property type="molecule type" value="Genomic_DNA"/>
</dbReference>
<dbReference type="InterPro" id="IPR058533">
    <property type="entry name" value="Cation_efflux_TM"/>
</dbReference>
<evidence type="ECO:0000256" key="5">
    <source>
        <dbReference type="ARBA" id="ARBA00022906"/>
    </source>
</evidence>
<dbReference type="RefSeq" id="WP_168055029.1">
    <property type="nucleotide sequence ID" value="NZ_JAATJR010000010.1"/>
</dbReference>
<evidence type="ECO:0000256" key="2">
    <source>
        <dbReference type="ARBA" id="ARBA00008873"/>
    </source>
</evidence>
<feature type="transmembrane region" description="Helical" evidence="9">
    <location>
        <begin position="50"/>
        <end position="67"/>
    </location>
</feature>
<keyword evidence="4 9" id="KW-0812">Transmembrane</keyword>
<keyword evidence="7" id="KW-0406">Ion transport</keyword>
<keyword evidence="8 9" id="KW-0472">Membrane</keyword>
<dbReference type="Gene3D" id="1.20.1510.10">
    <property type="entry name" value="Cation efflux protein transmembrane domain"/>
    <property type="match status" value="1"/>
</dbReference>